<keyword evidence="1" id="KW-0472">Membrane</keyword>
<dbReference type="GeneID" id="100085900"/>
<dbReference type="CTD" id="79064"/>
<dbReference type="Ensembl" id="ENSOANT00000051173.1">
    <property type="protein sequence ID" value="ENSOANP00000044538.1"/>
    <property type="gene ID" value="ENSOANG00000043257.1"/>
</dbReference>
<reference evidence="2 3" key="1">
    <citation type="journal article" date="2008" name="Nature">
        <title>Genome analysis of the platypus reveals unique signatures of evolution.</title>
        <authorList>
            <person name="Warren W.C."/>
            <person name="Hillier L.W."/>
            <person name="Marshall Graves J.A."/>
            <person name="Birney E."/>
            <person name="Ponting C.P."/>
            <person name="Grutzner F."/>
            <person name="Belov K."/>
            <person name="Miller W."/>
            <person name="Clarke L."/>
            <person name="Chinwalla A.T."/>
            <person name="Yang S.P."/>
            <person name="Heger A."/>
            <person name="Locke D.P."/>
            <person name="Miethke P."/>
            <person name="Waters P.D."/>
            <person name="Veyrunes F."/>
            <person name="Fulton L."/>
            <person name="Fulton B."/>
            <person name="Graves T."/>
            <person name="Wallis J."/>
            <person name="Puente X.S."/>
            <person name="Lopez-Otin C."/>
            <person name="Ordonez G.R."/>
            <person name="Eichler E.E."/>
            <person name="Chen L."/>
            <person name="Cheng Z."/>
            <person name="Deakin J.E."/>
            <person name="Alsop A."/>
            <person name="Thompson K."/>
            <person name="Kirby P."/>
            <person name="Papenfuss A.T."/>
            <person name="Wakefield M.J."/>
            <person name="Olender T."/>
            <person name="Lancet D."/>
            <person name="Huttley G.A."/>
            <person name="Smit A.F."/>
            <person name="Pask A."/>
            <person name="Temple-Smith P."/>
            <person name="Batzer M.A."/>
            <person name="Walker J.A."/>
            <person name="Konkel M.K."/>
            <person name="Harris R.S."/>
            <person name="Whittington C.M."/>
            <person name="Wong E.S."/>
            <person name="Gemmell N.J."/>
            <person name="Buschiazzo E."/>
            <person name="Vargas Jentzsch I.M."/>
            <person name="Merkel A."/>
            <person name="Schmitz J."/>
            <person name="Zemann A."/>
            <person name="Churakov G."/>
            <person name="Kriegs J.O."/>
            <person name="Brosius J."/>
            <person name="Murchison E.P."/>
            <person name="Sachidanandam R."/>
            <person name="Smith C."/>
            <person name="Hannon G.J."/>
            <person name="Tsend-Ayush E."/>
            <person name="McMillan D."/>
            <person name="Attenborough R."/>
            <person name="Rens W."/>
            <person name="Ferguson-Smith M."/>
            <person name="Lefevre C.M."/>
            <person name="Sharp J.A."/>
            <person name="Nicholas K.R."/>
            <person name="Ray D.A."/>
            <person name="Kube M."/>
            <person name="Reinhardt R."/>
            <person name="Pringle T.H."/>
            <person name="Taylor J."/>
            <person name="Jones R.C."/>
            <person name="Nixon B."/>
            <person name="Dacheux J.L."/>
            <person name="Niwa H."/>
            <person name="Sekita Y."/>
            <person name="Huang X."/>
            <person name="Stark A."/>
            <person name="Kheradpour P."/>
            <person name="Kellis M."/>
            <person name="Flicek P."/>
            <person name="Chen Y."/>
            <person name="Webber C."/>
            <person name="Hardison R."/>
            <person name="Nelson J."/>
            <person name="Hallsworth-Pepin K."/>
            <person name="Delehaunty K."/>
            <person name="Markovic C."/>
            <person name="Minx P."/>
            <person name="Feng Y."/>
            <person name="Kremitzki C."/>
            <person name="Mitreva M."/>
            <person name="Glasscock J."/>
            <person name="Wylie T."/>
            <person name="Wohldmann P."/>
            <person name="Thiru P."/>
            <person name="Nhan M.N."/>
            <person name="Pohl C.S."/>
            <person name="Smith S.M."/>
            <person name="Hou S."/>
            <person name="Nefedov M."/>
            <person name="de Jong P.J."/>
            <person name="Renfree M.B."/>
            <person name="Mardis E.R."/>
            <person name="Wilson R.K."/>
        </authorList>
    </citation>
    <scope>NUCLEOTIDE SEQUENCE [LARGE SCALE GENOMIC DNA]</scope>
    <source>
        <strain evidence="2 3">Glennie</strain>
    </source>
</reference>
<feature type="transmembrane region" description="Helical" evidence="1">
    <location>
        <begin position="81"/>
        <end position="105"/>
    </location>
</feature>
<evidence type="ECO:0000313" key="2">
    <source>
        <dbReference type="Ensembl" id="ENSOANP00000044538.1"/>
    </source>
</evidence>
<keyword evidence="1" id="KW-1133">Transmembrane helix</keyword>
<proteinExistence type="predicted"/>
<dbReference type="GO" id="GO:0097177">
    <property type="term" value="F:mitochondrial ribosome binding"/>
    <property type="evidence" value="ECO:0007669"/>
    <property type="project" value="Ensembl"/>
</dbReference>
<dbReference type="InterPro" id="IPR045325">
    <property type="entry name" value="TMEM70/TMEM186/TMEM223"/>
</dbReference>
<dbReference type="Proteomes" id="UP000002279">
    <property type="component" value="Chromosome 3"/>
</dbReference>
<dbReference type="AlphaFoldDB" id="A0A6I8NVK6"/>
<name>A0A6I8NVK6_ORNAN</name>
<reference evidence="2" key="2">
    <citation type="submission" date="2025-08" db="UniProtKB">
        <authorList>
            <consortium name="Ensembl"/>
        </authorList>
    </citation>
    <scope>IDENTIFICATION</scope>
    <source>
        <strain evidence="2">Glennie</strain>
    </source>
</reference>
<dbReference type="PANTHER" id="PTHR14549">
    <property type="entry name" value="TRANSMEMBRANE PROTEIN 223"/>
    <property type="match status" value="1"/>
</dbReference>
<evidence type="ECO:0000256" key="1">
    <source>
        <dbReference type="SAM" id="Phobius"/>
    </source>
</evidence>
<sequence length="190" mass="19987">MAAAAPAAWRRALHGAAPARDVLLFEHERGRLFGFLGLFCAGQGVLWTALAAAALAGPPRPAPPPAAEAEVPAAPARGSALWRYGLALGCAAVGSLVLTAGLLFSHRSVRSVLLRAGGQQVTVTTHAPLGLGAEFTVPLRHVSCLAHRSEVPAVLPLKVKGRRFYFLLDKAGRFPNLRLFDVTVGAYRSL</sequence>
<dbReference type="OrthoDB" id="5950063at2759"/>
<dbReference type="RefSeq" id="XP_028914763.1">
    <property type="nucleotide sequence ID" value="XM_029058930.2"/>
</dbReference>
<reference evidence="2" key="3">
    <citation type="submission" date="2025-09" db="UniProtKB">
        <authorList>
            <consortium name="Ensembl"/>
        </authorList>
    </citation>
    <scope>IDENTIFICATION</scope>
    <source>
        <strain evidence="2">Glennie</strain>
    </source>
</reference>
<feature type="transmembrane region" description="Helical" evidence="1">
    <location>
        <begin position="32"/>
        <end position="56"/>
    </location>
</feature>
<evidence type="ECO:0000313" key="3">
    <source>
        <dbReference type="Proteomes" id="UP000002279"/>
    </source>
</evidence>
<keyword evidence="3" id="KW-1185">Reference proteome</keyword>
<dbReference type="KEGG" id="oaa:100085900"/>
<organism evidence="2 3">
    <name type="scientific">Ornithorhynchus anatinus</name>
    <name type="common">Duckbill platypus</name>
    <dbReference type="NCBI Taxonomy" id="9258"/>
    <lineage>
        <taxon>Eukaryota</taxon>
        <taxon>Metazoa</taxon>
        <taxon>Chordata</taxon>
        <taxon>Craniata</taxon>
        <taxon>Vertebrata</taxon>
        <taxon>Euteleostomi</taxon>
        <taxon>Mammalia</taxon>
        <taxon>Monotremata</taxon>
        <taxon>Ornithorhynchidae</taxon>
        <taxon>Ornithorhynchus</taxon>
    </lineage>
</organism>
<keyword evidence="1" id="KW-0812">Transmembrane</keyword>
<dbReference type="GeneTree" id="ENSGT00390000012589"/>
<dbReference type="Bgee" id="ENSOANG00000043257">
    <property type="expression patterns" value="Expressed in liver and 7 other cell types or tissues"/>
</dbReference>
<dbReference type="GO" id="GO:0005743">
    <property type="term" value="C:mitochondrial inner membrane"/>
    <property type="evidence" value="ECO:0007669"/>
    <property type="project" value="Ensembl"/>
</dbReference>
<gene>
    <name evidence="2" type="primary">TMEM223</name>
</gene>
<protein>
    <submittedName>
        <fullName evidence="2">Transmembrane protein 223</fullName>
    </submittedName>
</protein>
<dbReference type="FunCoup" id="A0A6I8NVK6">
    <property type="interactions" value="956"/>
</dbReference>
<accession>A0A6I8NVK6</accession>
<dbReference type="GO" id="GO:0005739">
    <property type="term" value="C:mitochondrion"/>
    <property type="evidence" value="ECO:0000318"/>
    <property type="project" value="GO_Central"/>
</dbReference>
<dbReference type="Pfam" id="PF06979">
    <property type="entry name" value="TMEM70"/>
    <property type="match status" value="1"/>
</dbReference>
<dbReference type="PANTHER" id="PTHR14549:SF2">
    <property type="entry name" value="TRANSMEMBRANE PROTEIN 223"/>
    <property type="match status" value="1"/>
</dbReference>
<dbReference type="GO" id="GO:0033617">
    <property type="term" value="P:mitochondrial respiratory chain complex IV assembly"/>
    <property type="evidence" value="ECO:0007669"/>
    <property type="project" value="Ensembl"/>
</dbReference>
<dbReference type="InParanoid" id="A0A6I8NVK6"/>
<dbReference type="OMA" id="KQVSCMA"/>
<dbReference type="InterPro" id="IPR026100">
    <property type="entry name" value="Tmem223"/>
</dbReference>